<comment type="caution">
    <text evidence="1">The sequence shown here is derived from an EMBL/GenBank/DDBJ whole genome shotgun (WGS) entry which is preliminary data.</text>
</comment>
<dbReference type="EMBL" id="JACHIE010000012">
    <property type="protein sequence ID" value="MBB6457893.1"/>
    <property type="molecule type" value="Genomic_DNA"/>
</dbReference>
<reference evidence="1 2" key="1">
    <citation type="submission" date="2020-08" db="EMBL/GenBank/DDBJ databases">
        <title>Genomic Encyclopedia of Type Strains, Phase IV (KMG-IV): sequencing the most valuable type-strain genomes for metagenomic binning, comparative biology and taxonomic classification.</title>
        <authorList>
            <person name="Goeker M."/>
        </authorList>
    </citation>
    <scope>NUCLEOTIDE SEQUENCE [LARGE SCALE GENOMIC DNA]</scope>
    <source>
        <strain evidence="1 2">DSM 4491</strain>
    </source>
</reference>
<name>A0A841QIB8_9PROT</name>
<proteinExistence type="predicted"/>
<sequence length="178" mass="19200">MAVKIKSVGGVGFDNAVKQLLEKLGKGGHVRSGFLEGATYPDGTPVAQVAYWDEYGTKTAPPRPFMRTAIANNKGDWGRLMEAALKATGYNVDQALALVGDKITDQVKEEIVSFTAPENAMLTNILKDRFPKGGYTKDEFLQAVRDLKHGATAPPGKPLVWSGDMLDATAYDIKDGPE</sequence>
<gene>
    <name evidence="1" type="ORF">HNR55_002497</name>
</gene>
<organism evidence="1 2">
    <name type="scientific">Acetobacter lovaniensis</name>
    <dbReference type="NCBI Taxonomy" id="104100"/>
    <lineage>
        <taxon>Bacteria</taxon>
        <taxon>Pseudomonadati</taxon>
        <taxon>Pseudomonadota</taxon>
        <taxon>Alphaproteobacteria</taxon>
        <taxon>Acetobacterales</taxon>
        <taxon>Acetobacteraceae</taxon>
        <taxon>Acetobacter</taxon>
    </lineage>
</organism>
<keyword evidence="2" id="KW-1185">Reference proteome</keyword>
<evidence type="ECO:0000313" key="2">
    <source>
        <dbReference type="Proteomes" id="UP000578000"/>
    </source>
</evidence>
<protein>
    <submittedName>
        <fullName evidence="1">Uncharacterized protein</fullName>
    </submittedName>
</protein>
<dbReference type="RefSeq" id="WP_166115771.1">
    <property type="nucleotide sequence ID" value="NZ_BAABDB010000042.1"/>
</dbReference>
<evidence type="ECO:0000313" key="1">
    <source>
        <dbReference type="EMBL" id="MBB6457893.1"/>
    </source>
</evidence>
<dbReference type="Proteomes" id="UP000578000">
    <property type="component" value="Unassembled WGS sequence"/>
</dbReference>
<dbReference type="AlphaFoldDB" id="A0A841QIB8"/>
<accession>A0A841QIB8</accession>